<dbReference type="EMBL" id="BLAL01000002">
    <property type="protein sequence ID" value="GES72487.1"/>
    <property type="molecule type" value="Genomic_DNA"/>
</dbReference>
<name>A0A2Z6QUQ6_9GLOM</name>
<reference evidence="1 3" key="1">
    <citation type="submission" date="2017-11" db="EMBL/GenBank/DDBJ databases">
        <title>The genome of Rhizophagus clarus HR1 reveals common genetic basis of auxotrophy among arbuscular mycorrhizal fungi.</title>
        <authorList>
            <person name="Kobayashi Y."/>
        </authorList>
    </citation>
    <scope>NUCLEOTIDE SEQUENCE [LARGE SCALE GENOMIC DNA]</scope>
    <source>
        <strain evidence="1 3">HR1</strain>
    </source>
</reference>
<keyword evidence="3" id="KW-1185">Reference proteome</keyword>
<evidence type="ECO:0000313" key="2">
    <source>
        <dbReference type="EMBL" id="GES72487.1"/>
    </source>
</evidence>
<dbReference type="AlphaFoldDB" id="A0A2Z6QUQ6"/>
<evidence type="ECO:0000313" key="3">
    <source>
        <dbReference type="Proteomes" id="UP000247702"/>
    </source>
</evidence>
<organism evidence="1 3">
    <name type="scientific">Rhizophagus clarus</name>
    <dbReference type="NCBI Taxonomy" id="94130"/>
    <lineage>
        <taxon>Eukaryota</taxon>
        <taxon>Fungi</taxon>
        <taxon>Fungi incertae sedis</taxon>
        <taxon>Mucoromycota</taxon>
        <taxon>Glomeromycotina</taxon>
        <taxon>Glomeromycetes</taxon>
        <taxon>Glomerales</taxon>
        <taxon>Glomeraceae</taxon>
        <taxon>Rhizophagus</taxon>
    </lineage>
</organism>
<comment type="caution">
    <text evidence="1">The sequence shown here is derived from an EMBL/GenBank/DDBJ whole genome shotgun (WGS) entry which is preliminary data.</text>
</comment>
<gene>
    <name evidence="2" type="ORF">RCL2_000005000</name>
    <name evidence="1" type="ORF">RclHR1_19880002</name>
</gene>
<protein>
    <submittedName>
        <fullName evidence="1">Uncharacterized protein</fullName>
    </submittedName>
</protein>
<dbReference type="OrthoDB" id="2385288at2759"/>
<dbReference type="Proteomes" id="UP000615446">
    <property type="component" value="Unassembled WGS sequence"/>
</dbReference>
<evidence type="ECO:0000313" key="1">
    <source>
        <dbReference type="EMBL" id="GBB92222.1"/>
    </source>
</evidence>
<proteinExistence type="predicted"/>
<reference evidence="2" key="2">
    <citation type="submission" date="2019-10" db="EMBL/GenBank/DDBJ databases">
        <title>Conservation and host-specific expression of non-tandemly repeated heterogenous ribosome RNA gene in arbuscular mycorrhizal fungi.</title>
        <authorList>
            <person name="Maeda T."/>
            <person name="Kobayashi Y."/>
            <person name="Nakagawa T."/>
            <person name="Ezawa T."/>
            <person name="Yamaguchi K."/>
            <person name="Bino T."/>
            <person name="Nishimoto Y."/>
            <person name="Shigenobu S."/>
            <person name="Kawaguchi M."/>
        </authorList>
    </citation>
    <scope>NUCLEOTIDE SEQUENCE</scope>
    <source>
        <strain evidence="2">HR1</strain>
    </source>
</reference>
<accession>A0A2Z6QUQ6</accession>
<dbReference type="EMBL" id="BEXD01001099">
    <property type="protein sequence ID" value="GBB92222.1"/>
    <property type="molecule type" value="Genomic_DNA"/>
</dbReference>
<sequence length="119" mass="14131">MKQTYFKELKYSKNYLIHKPRNLYEQYVNAYAFSEMVKSYNKVPNKKELQLQAQDSWQKVKMKDKDIIQNLIYKLLHTSIHSSSYPFISQKKSIESQRPPLASINNLPKLSEPSNNVQF</sequence>
<dbReference type="Proteomes" id="UP000247702">
    <property type="component" value="Unassembled WGS sequence"/>
</dbReference>